<feature type="compositionally biased region" description="Low complexity" evidence="1">
    <location>
        <begin position="291"/>
        <end position="304"/>
    </location>
</feature>
<gene>
    <name evidence="2" type="ORF">WR25_18250</name>
</gene>
<evidence type="ECO:0000256" key="1">
    <source>
        <dbReference type="SAM" id="MobiDB-lite"/>
    </source>
</evidence>
<proteinExistence type="predicted"/>
<feature type="compositionally biased region" description="Low complexity" evidence="1">
    <location>
        <begin position="218"/>
        <end position="228"/>
    </location>
</feature>
<dbReference type="AlphaFoldDB" id="A0A2A2LVQ0"/>
<organism evidence="2 3">
    <name type="scientific">Diploscapter pachys</name>
    <dbReference type="NCBI Taxonomy" id="2018661"/>
    <lineage>
        <taxon>Eukaryota</taxon>
        <taxon>Metazoa</taxon>
        <taxon>Ecdysozoa</taxon>
        <taxon>Nematoda</taxon>
        <taxon>Chromadorea</taxon>
        <taxon>Rhabditida</taxon>
        <taxon>Rhabditina</taxon>
        <taxon>Rhabditomorpha</taxon>
        <taxon>Rhabditoidea</taxon>
        <taxon>Rhabditidae</taxon>
        <taxon>Diploscapter</taxon>
    </lineage>
</organism>
<feature type="region of interest" description="Disordered" evidence="1">
    <location>
        <begin position="78"/>
        <end position="134"/>
    </location>
</feature>
<dbReference type="EMBL" id="LIAE01006384">
    <property type="protein sequence ID" value="PAV90260.1"/>
    <property type="molecule type" value="Genomic_DNA"/>
</dbReference>
<evidence type="ECO:0000313" key="2">
    <source>
        <dbReference type="EMBL" id="PAV90260.1"/>
    </source>
</evidence>
<sequence length="462" mass="51841">MKNSLLEMTCHSDTGYSGNVPFAQVSSLSTTDIQNSGELDSVLAQMAEDFICKIMPGIFSWSSGSDSDSRDCDAAIGKRRNKLHGGDKNRQNAGRTDDFATKVEQEDKQSEQTLNSTESKENIIQTNQEENTPKRTISPFDLEVEEMLAMRSSLRNNVLKTLDRNSDAKPDDFYNIPKSTVVPKLDSEILRSFSPSGSRFFADKSPHRTLTIKQVMQPSTSSPKPSTPRSVTLMKERHKRILELEETTPKSGKSSGQKKSRRRFNEDGEDSDEDESGDEYHPPMQDMLEQTTSTGENGNETENLTPRRSARKVVTYSEDDHLPLLMMLDDKTAERVLKKKNERDTVDDDDDIPLAQLIKRKDKSGKKESKKRKREQTPAKANGAPGSSKKKRRIGSPDCDYRPKLVPVAMRLSPFKTRSSAPIRALNVTVPIKPVKVDSNLEDDDDNIPLSVLSKKLKSKDE</sequence>
<evidence type="ECO:0000313" key="3">
    <source>
        <dbReference type="Proteomes" id="UP000218231"/>
    </source>
</evidence>
<feature type="region of interest" description="Disordered" evidence="1">
    <location>
        <begin position="339"/>
        <end position="402"/>
    </location>
</feature>
<feature type="compositionally biased region" description="Basic residues" evidence="1">
    <location>
        <begin position="358"/>
        <end position="374"/>
    </location>
</feature>
<protein>
    <submittedName>
        <fullName evidence="2">Uncharacterized protein</fullName>
    </submittedName>
</protein>
<feature type="compositionally biased region" description="Acidic residues" evidence="1">
    <location>
        <begin position="267"/>
        <end position="277"/>
    </location>
</feature>
<dbReference type="Proteomes" id="UP000218231">
    <property type="component" value="Unassembled WGS sequence"/>
</dbReference>
<feature type="compositionally biased region" description="Polar residues" evidence="1">
    <location>
        <begin position="111"/>
        <end position="130"/>
    </location>
</feature>
<comment type="caution">
    <text evidence="2">The sequence shown here is derived from an EMBL/GenBank/DDBJ whole genome shotgun (WGS) entry which is preliminary data.</text>
</comment>
<feature type="region of interest" description="Disordered" evidence="1">
    <location>
        <begin position="213"/>
        <end position="315"/>
    </location>
</feature>
<name>A0A2A2LVQ0_9BILA</name>
<keyword evidence="3" id="KW-1185">Reference proteome</keyword>
<reference evidence="2 3" key="1">
    <citation type="journal article" date="2017" name="Curr. Biol.">
        <title>Genome architecture and evolution of a unichromosomal asexual nematode.</title>
        <authorList>
            <person name="Fradin H."/>
            <person name="Zegar C."/>
            <person name="Gutwein M."/>
            <person name="Lucas J."/>
            <person name="Kovtun M."/>
            <person name="Corcoran D."/>
            <person name="Baugh L.R."/>
            <person name="Kiontke K."/>
            <person name="Gunsalus K."/>
            <person name="Fitch D.H."/>
            <person name="Piano F."/>
        </authorList>
    </citation>
    <scope>NUCLEOTIDE SEQUENCE [LARGE SCALE GENOMIC DNA]</scope>
    <source>
        <strain evidence="2">PF1309</strain>
    </source>
</reference>
<accession>A0A2A2LVQ0</accession>
<feature type="compositionally biased region" description="Basic and acidic residues" evidence="1">
    <location>
        <begin position="84"/>
        <end position="110"/>
    </location>
</feature>